<protein>
    <submittedName>
        <fullName evidence="1">Uncharacterized protein</fullName>
    </submittedName>
</protein>
<accession>U6LAY4</accession>
<keyword evidence="2" id="KW-1185">Reference proteome</keyword>
<dbReference type="AlphaFoldDB" id="U6LAY4"/>
<evidence type="ECO:0000313" key="2">
    <source>
        <dbReference type="Proteomes" id="UP000030750"/>
    </source>
</evidence>
<organism evidence="1 2">
    <name type="scientific">Eimeria brunetti</name>
    <dbReference type="NCBI Taxonomy" id="51314"/>
    <lineage>
        <taxon>Eukaryota</taxon>
        <taxon>Sar</taxon>
        <taxon>Alveolata</taxon>
        <taxon>Apicomplexa</taxon>
        <taxon>Conoidasida</taxon>
        <taxon>Coccidia</taxon>
        <taxon>Eucoccidiorida</taxon>
        <taxon>Eimeriorina</taxon>
        <taxon>Eimeriidae</taxon>
        <taxon>Eimeria</taxon>
    </lineage>
</organism>
<dbReference type="EMBL" id="HG710369">
    <property type="protein sequence ID" value="CDJ46373.1"/>
    <property type="molecule type" value="Genomic_DNA"/>
</dbReference>
<dbReference type="VEuPathDB" id="ToxoDB:EBH_0026570"/>
<reference evidence="1" key="1">
    <citation type="submission" date="2013-10" db="EMBL/GenBank/DDBJ databases">
        <title>Genomic analysis of the causative agents of coccidiosis in chickens.</title>
        <authorList>
            <person name="Reid A.J."/>
            <person name="Blake D."/>
            <person name="Billington K."/>
            <person name="Browne H."/>
            <person name="Dunn M."/>
            <person name="Hung S."/>
            <person name="Kawahara F."/>
            <person name="Miranda-Saavedra D."/>
            <person name="Mourier T."/>
            <person name="Nagra H."/>
            <person name="Otto T.D."/>
            <person name="Rawlings N."/>
            <person name="Sanchez A."/>
            <person name="Sanders M."/>
            <person name="Subramaniam C."/>
            <person name="Tay Y."/>
            <person name="Dear P."/>
            <person name="Doerig C."/>
            <person name="Gruber A."/>
            <person name="Parkinson J."/>
            <person name="Shirley M."/>
            <person name="Wan K.L."/>
            <person name="Berriman M."/>
            <person name="Tomley F."/>
            <person name="Pain A."/>
        </authorList>
    </citation>
    <scope>NUCLEOTIDE SEQUENCE [LARGE SCALE GENOMIC DNA]</scope>
    <source>
        <strain evidence="1">Houghton</strain>
    </source>
</reference>
<sequence length="71" mass="7765">MPSHRKQFRKNASAFAAHPDGLPSYRSSMNCCSAEKELRGEMVKLAKVMQHFLIKEGKDATSAALAEKNGG</sequence>
<name>U6LAY4_9EIME</name>
<dbReference type="Proteomes" id="UP000030750">
    <property type="component" value="Unassembled WGS sequence"/>
</dbReference>
<gene>
    <name evidence="1" type="ORF">EBH_0026570</name>
</gene>
<proteinExistence type="predicted"/>
<reference evidence="1" key="2">
    <citation type="submission" date="2013-10" db="EMBL/GenBank/DDBJ databases">
        <authorList>
            <person name="Aslett M."/>
        </authorList>
    </citation>
    <scope>NUCLEOTIDE SEQUENCE [LARGE SCALE GENOMIC DNA]</scope>
    <source>
        <strain evidence="1">Houghton</strain>
    </source>
</reference>
<evidence type="ECO:0000313" key="1">
    <source>
        <dbReference type="EMBL" id="CDJ46373.1"/>
    </source>
</evidence>